<dbReference type="Proteomes" id="UP000759537">
    <property type="component" value="Unassembled WGS sequence"/>
</dbReference>
<sequence>MPTVLSLASLNSVFDVALCLWRRKLDGVTPPLFNNSDMGFIFMTSSKLTRDSDVLVQTPLLHPPAARPVEVLRVRDACGVNVQEWWQSPTLNEPEFQSDISLGLALMRAALSRHEVPLFPPVDLREETI</sequence>
<proteinExistence type="predicted"/>
<accession>A0A9P5K045</accession>
<evidence type="ECO:0000313" key="2">
    <source>
        <dbReference type="Proteomes" id="UP000759537"/>
    </source>
</evidence>
<comment type="caution">
    <text evidence="1">The sequence shown here is derived from an EMBL/GenBank/DDBJ whole genome shotgun (WGS) entry which is preliminary data.</text>
</comment>
<dbReference type="AlphaFoldDB" id="A0A9P5K045"/>
<name>A0A9P5K045_9AGAM</name>
<evidence type="ECO:0000313" key="1">
    <source>
        <dbReference type="EMBL" id="KAF8475213.1"/>
    </source>
</evidence>
<keyword evidence="2" id="KW-1185">Reference proteome</keyword>
<protein>
    <submittedName>
        <fullName evidence="1">Uncharacterized protein</fullName>
    </submittedName>
</protein>
<organism evidence="1 2">
    <name type="scientific">Russula ochroleuca</name>
    <dbReference type="NCBI Taxonomy" id="152965"/>
    <lineage>
        <taxon>Eukaryota</taxon>
        <taxon>Fungi</taxon>
        <taxon>Dikarya</taxon>
        <taxon>Basidiomycota</taxon>
        <taxon>Agaricomycotina</taxon>
        <taxon>Agaricomycetes</taxon>
        <taxon>Russulales</taxon>
        <taxon>Russulaceae</taxon>
        <taxon>Russula</taxon>
    </lineage>
</organism>
<gene>
    <name evidence="1" type="ORF">DFH94DRAFT_695220</name>
</gene>
<reference evidence="1" key="1">
    <citation type="submission" date="2019-10" db="EMBL/GenBank/DDBJ databases">
        <authorList>
            <consortium name="DOE Joint Genome Institute"/>
            <person name="Kuo A."/>
            <person name="Miyauchi S."/>
            <person name="Kiss E."/>
            <person name="Drula E."/>
            <person name="Kohler A."/>
            <person name="Sanchez-Garcia M."/>
            <person name="Andreopoulos B."/>
            <person name="Barry K.W."/>
            <person name="Bonito G."/>
            <person name="Buee M."/>
            <person name="Carver A."/>
            <person name="Chen C."/>
            <person name="Cichocki N."/>
            <person name="Clum A."/>
            <person name="Culley D."/>
            <person name="Crous P.W."/>
            <person name="Fauchery L."/>
            <person name="Girlanda M."/>
            <person name="Hayes R."/>
            <person name="Keri Z."/>
            <person name="LaButti K."/>
            <person name="Lipzen A."/>
            <person name="Lombard V."/>
            <person name="Magnuson J."/>
            <person name="Maillard F."/>
            <person name="Morin E."/>
            <person name="Murat C."/>
            <person name="Nolan M."/>
            <person name="Ohm R."/>
            <person name="Pangilinan J."/>
            <person name="Pereira M."/>
            <person name="Perotto S."/>
            <person name="Peter M."/>
            <person name="Riley R."/>
            <person name="Sitrit Y."/>
            <person name="Stielow B."/>
            <person name="Szollosi G."/>
            <person name="Zifcakova L."/>
            <person name="Stursova M."/>
            <person name="Spatafora J.W."/>
            <person name="Tedersoo L."/>
            <person name="Vaario L.-M."/>
            <person name="Yamada A."/>
            <person name="Yan M."/>
            <person name="Wang P."/>
            <person name="Xu J."/>
            <person name="Bruns T."/>
            <person name="Baldrian P."/>
            <person name="Vilgalys R."/>
            <person name="Henrissat B."/>
            <person name="Grigoriev I.V."/>
            <person name="Hibbett D."/>
            <person name="Nagy L.G."/>
            <person name="Martin F.M."/>
        </authorList>
    </citation>
    <scope>NUCLEOTIDE SEQUENCE</scope>
    <source>
        <strain evidence="1">Prilba</strain>
    </source>
</reference>
<dbReference type="EMBL" id="WHVB01000016">
    <property type="protein sequence ID" value="KAF8475213.1"/>
    <property type="molecule type" value="Genomic_DNA"/>
</dbReference>
<reference evidence="1" key="2">
    <citation type="journal article" date="2020" name="Nat. Commun.">
        <title>Large-scale genome sequencing of mycorrhizal fungi provides insights into the early evolution of symbiotic traits.</title>
        <authorList>
            <person name="Miyauchi S."/>
            <person name="Kiss E."/>
            <person name="Kuo A."/>
            <person name="Drula E."/>
            <person name="Kohler A."/>
            <person name="Sanchez-Garcia M."/>
            <person name="Morin E."/>
            <person name="Andreopoulos B."/>
            <person name="Barry K.W."/>
            <person name="Bonito G."/>
            <person name="Buee M."/>
            <person name="Carver A."/>
            <person name="Chen C."/>
            <person name="Cichocki N."/>
            <person name="Clum A."/>
            <person name="Culley D."/>
            <person name="Crous P.W."/>
            <person name="Fauchery L."/>
            <person name="Girlanda M."/>
            <person name="Hayes R.D."/>
            <person name="Keri Z."/>
            <person name="LaButti K."/>
            <person name="Lipzen A."/>
            <person name="Lombard V."/>
            <person name="Magnuson J."/>
            <person name="Maillard F."/>
            <person name="Murat C."/>
            <person name="Nolan M."/>
            <person name="Ohm R.A."/>
            <person name="Pangilinan J."/>
            <person name="Pereira M.F."/>
            <person name="Perotto S."/>
            <person name="Peter M."/>
            <person name="Pfister S."/>
            <person name="Riley R."/>
            <person name="Sitrit Y."/>
            <person name="Stielow J.B."/>
            <person name="Szollosi G."/>
            <person name="Zifcakova L."/>
            <person name="Stursova M."/>
            <person name="Spatafora J.W."/>
            <person name="Tedersoo L."/>
            <person name="Vaario L.M."/>
            <person name="Yamada A."/>
            <person name="Yan M."/>
            <person name="Wang P."/>
            <person name="Xu J."/>
            <person name="Bruns T."/>
            <person name="Baldrian P."/>
            <person name="Vilgalys R."/>
            <person name="Dunand C."/>
            <person name="Henrissat B."/>
            <person name="Grigoriev I.V."/>
            <person name="Hibbett D."/>
            <person name="Nagy L.G."/>
            <person name="Martin F.M."/>
        </authorList>
    </citation>
    <scope>NUCLEOTIDE SEQUENCE</scope>
    <source>
        <strain evidence="1">Prilba</strain>
    </source>
</reference>